<evidence type="ECO:0008006" key="4">
    <source>
        <dbReference type="Google" id="ProtNLM"/>
    </source>
</evidence>
<evidence type="ECO:0000256" key="1">
    <source>
        <dbReference type="SAM" id="Phobius"/>
    </source>
</evidence>
<feature type="transmembrane region" description="Helical" evidence="1">
    <location>
        <begin position="193"/>
        <end position="223"/>
    </location>
</feature>
<keyword evidence="1" id="KW-0812">Transmembrane</keyword>
<keyword evidence="1" id="KW-0472">Membrane</keyword>
<gene>
    <name evidence="2" type="ORF">GRI36_13155</name>
</gene>
<organism evidence="2 3">
    <name type="scientific">Pontixanthobacter gangjinensis</name>
    <dbReference type="NCBI Taxonomy" id="1028742"/>
    <lineage>
        <taxon>Bacteria</taxon>
        <taxon>Pseudomonadati</taxon>
        <taxon>Pseudomonadota</taxon>
        <taxon>Alphaproteobacteria</taxon>
        <taxon>Sphingomonadales</taxon>
        <taxon>Erythrobacteraceae</taxon>
        <taxon>Pontixanthobacter</taxon>
    </lineage>
</organism>
<dbReference type="EMBL" id="WTYS01000001">
    <property type="protein sequence ID" value="MXO57825.1"/>
    <property type="molecule type" value="Genomic_DNA"/>
</dbReference>
<feature type="transmembrane region" description="Helical" evidence="1">
    <location>
        <begin position="229"/>
        <end position="254"/>
    </location>
</feature>
<dbReference type="AlphaFoldDB" id="A0A6I4SPT1"/>
<feature type="transmembrane region" description="Helical" evidence="1">
    <location>
        <begin position="62"/>
        <end position="89"/>
    </location>
</feature>
<dbReference type="OrthoDB" id="7391073at2"/>
<accession>A0A6I4SPT1</accession>
<sequence length="271" mass="28433">MTFDMGRAWNDAVKILAANKDVLAIVAGVFFFLPSLALSILAPGTELEAAAGDPDRMQAALIAYASQFGWLFAMYVIATTVGTLTLYALLGRHHRPNVGEAIKIGFTALLPFFASSLIVGMSFVVLFLLVGLLAGATGSSAVGIILGIALVGLFVFVSFRLILVGPIMAIEGIYNPVAAISRSWSLIKGNTRYIIAFVILVVLAMIIVGAVLGMMFALVGALMGATAALWVNAILSGLLSAVMSVIMLSIYCAIHQQLAGGTSQADLETFE</sequence>
<protein>
    <recommendedName>
        <fullName evidence="4">Glycerophosphoryl diester phosphodiesterase membrane domain-containing protein</fullName>
    </recommendedName>
</protein>
<name>A0A6I4SPT1_9SPHN</name>
<keyword evidence="3" id="KW-1185">Reference proteome</keyword>
<feature type="transmembrane region" description="Helical" evidence="1">
    <location>
        <begin position="109"/>
        <end position="134"/>
    </location>
</feature>
<keyword evidence="1" id="KW-1133">Transmembrane helix</keyword>
<dbReference type="RefSeq" id="WP_160598865.1">
    <property type="nucleotide sequence ID" value="NZ_WTYS01000001.1"/>
</dbReference>
<feature type="transmembrane region" description="Helical" evidence="1">
    <location>
        <begin position="21"/>
        <end position="42"/>
    </location>
</feature>
<evidence type="ECO:0000313" key="3">
    <source>
        <dbReference type="Proteomes" id="UP000468943"/>
    </source>
</evidence>
<dbReference type="Proteomes" id="UP000468943">
    <property type="component" value="Unassembled WGS sequence"/>
</dbReference>
<reference evidence="2 3" key="1">
    <citation type="submission" date="2019-12" db="EMBL/GenBank/DDBJ databases">
        <title>Genomic-based taxomic classification of the family Erythrobacteraceae.</title>
        <authorList>
            <person name="Xu L."/>
        </authorList>
    </citation>
    <scope>NUCLEOTIDE SEQUENCE [LARGE SCALE GENOMIC DNA]</scope>
    <source>
        <strain evidence="2 3">JCM 17802</strain>
    </source>
</reference>
<proteinExistence type="predicted"/>
<comment type="caution">
    <text evidence="2">The sequence shown here is derived from an EMBL/GenBank/DDBJ whole genome shotgun (WGS) entry which is preliminary data.</text>
</comment>
<evidence type="ECO:0000313" key="2">
    <source>
        <dbReference type="EMBL" id="MXO57825.1"/>
    </source>
</evidence>
<feature type="transmembrane region" description="Helical" evidence="1">
    <location>
        <begin position="140"/>
        <end position="163"/>
    </location>
</feature>